<sequence length="290" mass="32097">MVVRPANPSGRDASFAVRVNARRGRSLTVSLSPLAAAKEGPPGRCPRPNRDLAVRGPVAAGSGRLRARASHARRGRRPRGAGAAGRPGTGAGRRRRVRALWHLSSLSYLEFVPPNTHVEVRRSSRRRRTVAAYRDGEKTVVLVPASFSPAEEQRWVDRMLERLEAREEKRRPSDDALHARAAELAERYLGDMVRPASVRWVDNQNNRWGSCTPADRSIRLSRRLAGMPGWVVDYVLIHELVHLSVPGHGRDFWQLVKRYPKADRARGYLEGVSAAPRLAAAGAADFAEAP</sequence>
<feature type="compositionally biased region" description="Basic residues" evidence="1">
    <location>
        <begin position="65"/>
        <end position="79"/>
    </location>
</feature>
<feature type="domain" description="YgjP-like metallopeptidase" evidence="2">
    <location>
        <begin position="176"/>
        <end position="266"/>
    </location>
</feature>
<evidence type="ECO:0000259" key="2">
    <source>
        <dbReference type="Pfam" id="PF01863"/>
    </source>
</evidence>
<keyword evidence="4" id="KW-1185">Reference proteome</keyword>
<dbReference type="OrthoDB" id="9811177at2"/>
<dbReference type="InterPro" id="IPR002725">
    <property type="entry name" value="YgjP-like_metallopeptidase"/>
</dbReference>
<dbReference type="EMBL" id="QEIN01000070">
    <property type="protein sequence ID" value="RCV59107.1"/>
    <property type="molecule type" value="Genomic_DNA"/>
</dbReference>
<dbReference type="PANTHER" id="PTHR30399">
    <property type="entry name" value="UNCHARACTERIZED PROTEIN YGJP"/>
    <property type="match status" value="1"/>
</dbReference>
<reference evidence="3 4" key="1">
    <citation type="submission" date="2018-04" db="EMBL/GenBank/DDBJ databases">
        <title>Novel actinobacteria from marine sediment.</title>
        <authorList>
            <person name="Ng Z.Y."/>
            <person name="Tan G.Y.A."/>
        </authorList>
    </citation>
    <scope>NUCLEOTIDE SEQUENCE [LARGE SCALE GENOMIC DNA]</scope>
    <source>
        <strain evidence="3 4">TPS81</strain>
    </source>
</reference>
<proteinExistence type="predicted"/>
<protein>
    <recommendedName>
        <fullName evidence="2">YgjP-like metallopeptidase domain-containing protein</fullName>
    </recommendedName>
</protein>
<dbReference type="PANTHER" id="PTHR30399:SF1">
    <property type="entry name" value="UTP PYROPHOSPHATASE"/>
    <property type="match status" value="1"/>
</dbReference>
<feature type="compositionally biased region" description="Gly residues" evidence="1">
    <location>
        <begin position="82"/>
        <end position="91"/>
    </location>
</feature>
<feature type="region of interest" description="Disordered" evidence="1">
    <location>
        <begin position="35"/>
        <end position="93"/>
    </location>
</feature>
<evidence type="ECO:0000256" key="1">
    <source>
        <dbReference type="SAM" id="MobiDB-lite"/>
    </source>
</evidence>
<dbReference type="AlphaFoldDB" id="A0A368T5Y6"/>
<dbReference type="InterPro" id="IPR053136">
    <property type="entry name" value="UTP_pyrophosphatase-like"/>
</dbReference>
<dbReference type="Gene3D" id="3.30.2010.10">
    <property type="entry name" value="Metalloproteases ('zincins'), catalytic domain"/>
    <property type="match status" value="1"/>
</dbReference>
<dbReference type="Proteomes" id="UP000253318">
    <property type="component" value="Unassembled WGS sequence"/>
</dbReference>
<dbReference type="CDD" id="cd07344">
    <property type="entry name" value="M48_yhfN_like"/>
    <property type="match status" value="1"/>
</dbReference>
<comment type="caution">
    <text evidence="3">The sequence shown here is derived from an EMBL/GenBank/DDBJ whole genome shotgun (WGS) entry which is preliminary data.</text>
</comment>
<accession>A0A368T5Y6</accession>
<organism evidence="3 4">
    <name type="scientific">Marinitenerispora sediminis</name>
    <dbReference type="NCBI Taxonomy" id="1931232"/>
    <lineage>
        <taxon>Bacteria</taxon>
        <taxon>Bacillati</taxon>
        <taxon>Actinomycetota</taxon>
        <taxon>Actinomycetes</taxon>
        <taxon>Streptosporangiales</taxon>
        <taxon>Nocardiopsidaceae</taxon>
        <taxon>Marinitenerispora</taxon>
    </lineage>
</organism>
<dbReference type="Pfam" id="PF01863">
    <property type="entry name" value="YgjP-like"/>
    <property type="match status" value="1"/>
</dbReference>
<name>A0A368T5Y6_9ACTN</name>
<evidence type="ECO:0000313" key="3">
    <source>
        <dbReference type="EMBL" id="RCV59107.1"/>
    </source>
</evidence>
<gene>
    <name evidence="3" type="ORF">DEF24_10945</name>
</gene>
<evidence type="ECO:0000313" key="4">
    <source>
        <dbReference type="Proteomes" id="UP000253318"/>
    </source>
</evidence>